<dbReference type="PANTHER" id="PTHR37330:SF1">
    <property type="entry name" value="CONSERVED TRANSMEMBRANE PROTEIN-RELATED"/>
    <property type="match status" value="1"/>
</dbReference>
<feature type="compositionally biased region" description="Low complexity" evidence="1">
    <location>
        <begin position="23"/>
        <end position="36"/>
    </location>
</feature>
<evidence type="ECO:0000256" key="1">
    <source>
        <dbReference type="SAM" id="MobiDB-lite"/>
    </source>
</evidence>
<evidence type="ECO:0000313" key="2">
    <source>
        <dbReference type="EMBL" id="KXZ48004.1"/>
    </source>
</evidence>
<feature type="compositionally biased region" description="Low complexity" evidence="1">
    <location>
        <begin position="243"/>
        <end position="253"/>
    </location>
</feature>
<evidence type="ECO:0000313" key="3">
    <source>
        <dbReference type="Proteomes" id="UP000075714"/>
    </source>
</evidence>
<dbReference type="PANTHER" id="PTHR37330">
    <property type="entry name" value="CONSERVED TRANSMEMBRANE PROTEIN-RELATED"/>
    <property type="match status" value="1"/>
</dbReference>
<dbReference type="Proteomes" id="UP000075714">
    <property type="component" value="Unassembled WGS sequence"/>
</dbReference>
<protein>
    <submittedName>
        <fullName evidence="2">Uncharacterized protein</fullName>
    </submittedName>
</protein>
<dbReference type="EMBL" id="LSYV01000032">
    <property type="protein sequence ID" value="KXZ48004.1"/>
    <property type="molecule type" value="Genomic_DNA"/>
</dbReference>
<sequence>MGCGASADKPPSTLAISPATVAASSASVKAGSRGVSTSASRKGDPAAAAEGGGGGGPAAVVVLEAAAPATVEEASGDTEAAPAVVGAAAPAAAVGAVSTAVAVKAGDDESGVGVGAGGSGGDAVAADAAGVRDDGANGADGSQQQQPPPPPQPRMVDCAVSLQFLIDFCKTVPEDMPTWKVVTDVVVPATRDRRCRYVETLPPGRVGRTDYFISHRWATPFSHLVRYVSKHLIELGDVREADQSQGEGQGEAAGELEKAAGGGADGDDAGPPPRSADQEVYITLDVAEAEATVDSDRVRILADIAASTGLQELNLVIKQALVESTQVRAEAENAQKVLLPRARDWKDFQRVMEAMNKHTQMLTSVGRYQESARYGYMIQAAKKRV</sequence>
<feature type="compositionally biased region" description="Low complexity" evidence="1">
    <location>
        <begin position="136"/>
        <end position="145"/>
    </location>
</feature>
<reference evidence="3" key="1">
    <citation type="journal article" date="2016" name="Nat. Commun.">
        <title>The Gonium pectorale genome demonstrates co-option of cell cycle regulation during the evolution of multicellularity.</title>
        <authorList>
            <person name="Hanschen E.R."/>
            <person name="Marriage T.N."/>
            <person name="Ferris P.J."/>
            <person name="Hamaji T."/>
            <person name="Toyoda A."/>
            <person name="Fujiyama A."/>
            <person name="Neme R."/>
            <person name="Noguchi H."/>
            <person name="Minakuchi Y."/>
            <person name="Suzuki M."/>
            <person name="Kawai-Toyooka H."/>
            <person name="Smith D.R."/>
            <person name="Sparks H."/>
            <person name="Anderson J."/>
            <person name="Bakaric R."/>
            <person name="Luria V."/>
            <person name="Karger A."/>
            <person name="Kirschner M.W."/>
            <person name="Durand P.M."/>
            <person name="Michod R.E."/>
            <person name="Nozaki H."/>
            <person name="Olson B.J."/>
        </authorList>
    </citation>
    <scope>NUCLEOTIDE SEQUENCE [LARGE SCALE GENOMIC DNA]</scope>
    <source>
        <strain evidence="3">NIES-2863</strain>
    </source>
</reference>
<gene>
    <name evidence="2" type="ORF">GPECTOR_31g368</name>
</gene>
<accession>A0A150GDT9</accession>
<dbReference type="OrthoDB" id="543276at2759"/>
<dbReference type="AlphaFoldDB" id="A0A150GDT9"/>
<organism evidence="2 3">
    <name type="scientific">Gonium pectorale</name>
    <name type="common">Green alga</name>
    <dbReference type="NCBI Taxonomy" id="33097"/>
    <lineage>
        <taxon>Eukaryota</taxon>
        <taxon>Viridiplantae</taxon>
        <taxon>Chlorophyta</taxon>
        <taxon>core chlorophytes</taxon>
        <taxon>Chlorophyceae</taxon>
        <taxon>CS clade</taxon>
        <taxon>Chlamydomonadales</taxon>
        <taxon>Volvocaceae</taxon>
        <taxon>Gonium</taxon>
    </lineage>
</organism>
<feature type="region of interest" description="Disordered" evidence="1">
    <location>
        <begin position="240"/>
        <end position="276"/>
    </location>
</feature>
<feature type="region of interest" description="Disordered" evidence="1">
    <location>
        <begin position="131"/>
        <end position="155"/>
    </location>
</feature>
<keyword evidence="3" id="KW-1185">Reference proteome</keyword>
<proteinExistence type="predicted"/>
<comment type="caution">
    <text evidence="2">The sequence shown here is derived from an EMBL/GenBank/DDBJ whole genome shotgun (WGS) entry which is preliminary data.</text>
</comment>
<name>A0A150GDT9_GONPE</name>
<dbReference type="STRING" id="33097.A0A150GDT9"/>
<feature type="region of interest" description="Disordered" evidence="1">
    <location>
        <begin position="23"/>
        <end position="55"/>
    </location>
</feature>